<feature type="transmembrane region" description="Helical" evidence="11">
    <location>
        <begin position="69"/>
        <end position="87"/>
    </location>
</feature>
<accession>A0A8U1C4T4</accession>
<dbReference type="Gene3D" id="1.10.287.630">
    <property type="entry name" value="Helix hairpin bin"/>
    <property type="match status" value="4"/>
</dbReference>
<dbReference type="GO" id="GO:0016020">
    <property type="term" value="C:membrane"/>
    <property type="evidence" value="ECO:0007669"/>
    <property type="project" value="UniProtKB-SubCell"/>
</dbReference>
<keyword evidence="8" id="KW-1071">Ligand-gated ion channel</keyword>
<sequence>MGFEEMYNIKEECPTTVLKKNEVTIISPKQNIVRIWNLFIALTSLVAVTVSLFELFFNSAIPVVVGIRYCLDVIFLLNIISRFYIGYESNGVVIIDSKPVQRKYLQTWFIMDLLAVLPFETLRYASPELHFMHINRCLRVLRLFDIISSFGKEPDTNKIHVAVLNSFSIVVLCVQVSACAWYNQACIAAHGGHPRECPKEENWLQLLPEFSTNLTGVTDFEFYATSLYWSAITLCSVGYGDIHAKKIPEVMVASLVMVVGLFAFIGVIATGMSSIISNLDARRGRFCHRMESICLHMKQMGLPEEVQTWVHKYYYYLWTHRKGSIIAGLLDDLPFALHSEISSACYKPLMKKTTLFHDTEDGFKRALSLKFNTYTYSPGQILAKPGEINQNAYYIEHGVVQVLGDNYCDKVARLLPGSLIGEAYLMYRIPRNTTICAATLCEICVLERSDLLALFADYPEAGLKIARTAQKRLHNVKHPIREAFALGVASNPQNVVFQKDLSVNLLFFKNGFTGFYNEGWGALYLTISSLVDFFAIIDIFVNLRTEVFTKDGYQADIMGIFDNYRKSWNLYYDVLAVFPLDFFSFTTSGEAHWRVLGYVRWNRLIWIRKVCLFFNKKENDMDKNLFELRTAKCLFLLIFSVHCCSGVMYLTGCKDFRCDEESWAWNTGLKASHSNLYHYMISVYWTTTSMTTIGYGDIVPSTMKERLTAVFVCFIGLFVFNYIISQVYATLASHNAARVTFQNLLSAMTNFMESHDLSLSLQTRVTEYMSLLWSKYQGQAYPGGQFLMHDLPIELQQIVLMKERGRFLSKIPYFEQAGQAFIRDLASTSVMYFFPRGEIIQYSETITRELFCIRKGTCQILSDDLSEIVGLYGEGMYFGEAGFLFGKQATMTVRAKTHCEILVIDFDKIRSVLERYPVIESQITELQSTPGYYDTLLQSVEEIMKSEEQDDDTLKKKDASLTYQGRRYAKKSKCLYIMRSAILPSNPLYIRWECFRFVLAITVSINSSLLFAFLHYKKELWILSYILGLFCWIDMYIRLHVAFYKDNLKVDTLETAKHYVKTSFLIDLISCFPWEVIGWMVVSPFDENGFYSNSEALHLYAYLRAPHLLQLYRIPLAFSFWQSGIATEKTIVTFAKFFLYSVLFLHFSTCIVFAIVCPPADLFGDTTNYLLPMIKHNCSSQSWVYHMDYTFNVVYETATFTELYSISLYFATATLSGVGYGDIHPYLTSMKMTMVFIMVSGALYCGYVAGTFAAMLANADATRAAFTEKKESIQLFLKSQNITGALYHNTVNFYAFKWIRTKGIDQDTLFEYLPSSLLGDISTIIYSDLIAKAFGLDIKRKQRRNSVAQHLSPLERTLSGKLDGPFFHKILRKESVDQLETDGGFIRLLARQIRPCLYRANDLICKRNDFGSEMYFIEKGEVEVLSQDELTVIIKLNSGQYFGEGSLLFAEPRATTIRAATNCDLYVLSKKSLDETVKYYPDICKQIKKAAETKREQLLQRTMDMSKVQKNVSATDILMNDTGCKLAGITSKILLYSCVDEIESPAKAILCNFYKYFYNCSFYGLHHLYMSHLFRPSDIKLYKHCMAEEENKAKFKDFPFHVRIKTSITQFLISFLLNVIRIHNTTINPESTVRVVYQYTSCLLIIILFWAITYMIILKFHICFYDESGSYISDYRSVSLSYMTRKVGYIYDVICSFPYAFTILHLMNQVSPTTFLPIIVYVRTFHLLRILTVLVFMHKEEQSIITNLLAIRIIKYLVHAILFVHCTAVLFLLFALHGGFKSWVVNTEVFYLPDIYTYSVYWTLATYTTTGYGDIRAVTYRELLFSILIMILSKMQVSYNMGLLSSTQTNKQSLQVAYEEKLQAVQNYMMDENIPSALQNRVIRFYNYRWTRTKGIDSEELFKDTPHCMKVEIFSRISVNLLKKNQLFTHLSETFLRHLATKMLLKSYTSGEYISRRGDSGRGMLLILIGKVKLCSWRTGKEAIEYLTTGAALGVDLLLKSKLYRYTAIADNYVDIFFLSKEHFEEVGSYYPDVMNKLLKRASNVINMY</sequence>
<dbReference type="Proteomes" id="UP000808372">
    <property type="component" value="Chromosome 12"/>
</dbReference>
<dbReference type="FunFam" id="1.10.287.630:FF:000001">
    <property type="entry name" value="Cyclic nucleotide-gated channel alpha 3"/>
    <property type="match status" value="1"/>
</dbReference>
<dbReference type="RefSeq" id="XP_038860885.1">
    <property type="nucleotide sequence ID" value="XM_039004957.1"/>
</dbReference>
<evidence type="ECO:0000313" key="14">
    <source>
        <dbReference type="RefSeq" id="XP_038860885.1"/>
    </source>
</evidence>
<feature type="transmembrane region" description="Helical" evidence="11">
    <location>
        <begin position="1636"/>
        <end position="1657"/>
    </location>
</feature>
<feature type="transmembrane region" description="Helical" evidence="11">
    <location>
        <begin position="1714"/>
        <end position="1736"/>
    </location>
</feature>
<dbReference type="FunFam" id="2.60.120.10:FF:000057">
    <property type="entry name" value="Cyclic nucleotide-binding domain protein"/>
    <property type="match status" value="1"/>
</dbReference>
<organism evidence="13 14">
    <name type="scientific">Salvelinus namaycush</name>
    <name type="common">Lake trout</name>
    <name type="synonym">Salmo namaycush</name>
    <dbReference type="NCBI Taxonomy" id="8040"/>
    <lineage>
        <taxon>Eukaryota</taxon>
        <taxon>Metazoa</taxon>
        <taxon>Chordata</taxon>
        <taxon>Craniata</taxon>
        <taxon>Vertebrata</taxon>
        <taxon>Euteleostomi</taxon>
        <taxon>Actinopterygii</taxon>
        <taxon>Neopterygii</taxon>
        <taxon>Teleostei</taxon>
        <taxon>Protacanthopterygii</taxon>
        <taxon>Salmoniformes</taxon>
        <taxon>Salmonidae</taxon>
        <taxon>Salmoninae</taxon>
        <taxon>Salvelinus</taxon>
    </lineage>
</organism>
<evidence type="ECO:0000256" key="2">
    <source>
        <dbReference type="ARBA" id="ARBA00022448"/>
    </source>
</evidence>
<keyword evidence="6 10" id="KW-0406">Ion transport</keyword>
<evidence type="ECO:0000256" key="3">
    <source>
        <dbReference type="ARBA" id="ARBA00022692"/>
    </source>
</evidence>
<dbReference type="GO" id="GO:0005249">
    <property type="term" value="F:voltage-gated potassium channel activity"/>
    <property type="evidence" value="ECO:0007669"/>
    <property type="project" value="TreeGrafter"/>
</dbReference>
<dbReference type="PANTHER" id="PTHR45638">
    <property type="entry name" value="CYCLIC NUCLEOTIDE-GATED CATION CHANNEL SUBUNIT A"/>
    <property type="match status" value="1"/>
</dbReference>
<dbReference type="GeneID" id="120056750"/>
<feature type="domain" description="Cyclic nucleotide-binding" evidence="12">
    <location>
        <begin position="355"/>
        <end position="455"/>
    </location>
</feature>
<evidence type="ECO:0000256" key="4">
    <source>
        <dbReference type="ARBA" id="ARBA00022958"/>
    </source>
</evidence>
<feature type="transmembrane region" description="Helical" evidence="11">
    <location>
        <begin position="1824"/>
        <end position="1844"/>
    </location>
</feature>
<keyword evidence="13" id="KW-1185">Reference proteome</keyword>
<dbReference type="InterPro" id="IPR005821">
    <property type="entry name" value="Ion_trans_dom"/>
</dbReference>
<keyword evidence="2 10" id="KW-0813">Transport</keyword>
<evidence type="ECO:0000259" key="12">
    <source>
        <dbReference type="PROSITE" id="PS50042"/>
    </source>
</evidence>
<evidence type="ECO:0000256" key="1">
    <source>
        <dbReference type="ARBA" id="ARBA00004141"/>
    </source>
</evidence>
<dbReference type="InterPro" id="IPR018490">
    <property type="entry name" value="cNMP-bd_dom_sf"/>
</dbReference>
<dbReference type="PANTHER" id="PTHR45638:SF19">
    <property type="entry name" value="CYCLIC NUCLEOTIDE-BINDING DOMAIN-CONTAINING PROTEIN"/>
    <property type="match status" value="1"/>
</dbReference>
<evidence type="ECO:0000256" key="5">
    <source>
        <dbReference type="ARBA" id="ARBA00022989"/>
    </source>
</evidence>
<feature type="domain" description="Cyclic nucleotide-binding" evidence="12">
    <location>
        <begin position="1389"/>
        <end position="1477"/>
    </location>
</feature>
<feature type="transmembrane region" description="Helical" evidence="11">
    <location>
        <begin position="1795"/>
        <end position="1812"/>
    </location>
</feature>
<feature type="domain" description="Cyclic nucleotide-binding" evidence="12">
    <location>
        <begin position="813"/>
        <end position="913"/>
    </location>
</feature>
<comment type="subcellular location">
    <subcellularLocation>
        <location evidence="1">Membrane</location>
        <topology evidence="1">Multi-pass membrane protein</topology>
    </subcellularLocation>
</comment>
<evidence type="ECO:0000256" key="7">
    <source>
        <dbReference type="ARBA" id="ARBA00023136"/>
    </source>
</evidence>
<dbReference type="InterPro" id="IPR000595">
    <property type="entry name" value="cNMP-bd_dom"/>
</dbReference>
<dbReference type="InterPro" id="IPR013099">
    <property type="entry name" value="K_chnl_dom"/>
</dbReference>
<comment type="similarity">
    <text evidence="10">Belongs to the two pore domain potassium channel (TC 1.A.1.8) family.</text>
</comment>
<keyword evidence="3 10" id="KW-0812">Transmembrane</keyword>
<dbReference type="Pfam" id="PF00027">
    <property type="entry name" value="cNMP_binding"/>
    <property type="match status" value="4"/>
</dbReference>
<feature type="transmembrane region" description="Helical" evidence="11">
    <location>
        <begin position="1020"/>
        <end position="1039"/>
    </location>
</feature>
<dbReference type="GO" id="GO:0005221">
    <property type="term" value="F:intracellularly cyclic nucleotide-activated monoatomic cation channel activity"/>
    <property type="evidence" value="ECO:0007669"/>
    <property type="project" value="InterPro"/>
</dbReference>
<evidence type="ECO:0000256" key="11">
    <source>
        <dbReference type="SAM" id="Phobius"/>
    </source>
</evidence>
<dbReference type="InterPro" id="IPR050866">
    <property type="entry name" value="CNG_cation_channel"/>
</dbReference>
<keyword evidence="9 10" id="KW-0407">Ion channel</keyword>
<feature type="transmembrane region" description="Helical" evidence="11">
    <location>
        <begin position="1137"/>
        <end position="1156"/>
    </location>
</feature>
<protein>
    <submittedName>
        <fullName evidence="14">Uncharacterized protein LOC120056750</fullName>
    </submittedName>
</protein>
<dbReference type="InterPro" id="IPR003280">
    <property type="entry name" value="2pore_dom_K_chnl"/>
</dbReference>
<feature type="transmembrane region" description="Helical" evidence="11">
    <location>
        <begin position="1756"/>
        <end position="1775"/>
    </location>
</feature>
<feature type="transmembrane region" description="Helical" evidence="11">
    <location>
        <begin position="251"/>
        <end position="276"/>
    </location>
</feature>
<keyword evidence="5 11" id="KW-1133">Transmembrane helix</keyword>
<evidence type="ECO:0000256" key="6">
    <source>
        <dbReference type="ARBA" id="ARBA00023065"/>
    </source>
</evidence>
<dbReference type="InterPro" id="IPR014710">
    <property type="entry name" value="RmlC-like_jellyroll"/>
</dbReference>
<dbReference type="Gene3D" id="1.10.287.70">
    <property type="match status" value="4"/>
</dbReference>
<feature type="transmembrane region" description="Helical" evidence="11">
    <location>
        <begin position="707"/>
        <end position="724"/>
    </location>
</feature>
<keyword evidence="7 11" id="KW-0472">Membrane</keyword>
<evidence type="ECO:0000256" key="10">
    <source>
        <dbReference type="RuleBase" id="RU003857"/>
    </source>
</evidence>
<dbReference type="PRINTS" id="PR01333">
    <property type="entry name" value="2POREKCHANEL"/>
</dbReference>
<feature type="transmembrane region" description="Helical" evidence="11">
    <location>
        <begin position="633"/>
        <end position="652"/>
    </location>
</feature>
<dbReference type="Gene3D" id="2.60.120.10">
    <property type="entry name" value="Jelly Rolls"/>
    <property type="match status" value="4"/>
</dbReference>
<dbReference type="CDD" id="cd00038">
    <property type="entry name" value="CAP_ED"/>
    <property type="match status" value="4"/>
</dbReference>
<evidence type="ECO:0000256" key="8">
    <source>
        <dbReference type="ARBA" id="ARBA00023286"/>
    </source>
</evidence>
<feature type="transmembrane region" description="Helical" evidence="11">
    <location>
        <begin position="1235"/>
        <end position="1257"/>
    </location>
</feature>
<evidence type="ECO:0000313" key="13">
    <source>
        <dbReference type="Proteomes" id="UP000808372"/>
    </source>
</evidence>
<gene>
    <name evidence="14" type="primary">LOC120056750</name>
</gene>
<dbReference type="SMART" id="SM00100">
    <property type="entry name" value="cNMP"/>
    <property type="match status" value="4"/>
</dbReference>
<feature type="transmembrane region" description="Helical" evidence="11">
    <location>
        <begin position="1689"/>
        <end position="1708"/>
    </location>
</feature>
<feature type="transmembrane region" description="Helical" evidence="11">
    <location>
        <begin position="994"/>
        <end position="1014"/>
    </location>
</feature>
<dbReference type="SUPFAM" id="SSF51206">
    <property type="entry name" value="cAMP-binding domain-like"/>
    <property type="match status" value="4"/>
</dbReference>
<reference evidence="14" key="1">
    <citation type="submission" date="2025-08" db="UniProtKB">
        <authorList>
            <consortium name="RefSeq"/>
        </authorList>
    </citation>
    <scope>IDENTIFICATION</scope>
    <source>
        <tissue evidence="14">White muscle</tissue>
    </source>
</reference>
<dbReference type="Pfam" id="PF07885">
    <property type="entry name" value="Ion_trans_2"/>
    <property type="match status" value="1"/>
</dbReference>
<feature type="domain" description="Cyclic nucleotide-binding" evidence="12">
    <location>
        <begin position="1927"/>
        <end position="2027"/>
    </location>
</feature>
<evidence type="ECO:0000256" key="9">
    <source>
        <dbReference type="ARBA" id="ARBA00023303"/>
    </source>
</evidence>
<proteinExistence type="inferred from homology"/>
<keyword evidence="4" id="KW-0630">Potassium</keyword>
<feature type="transmembrane region" description="Helical" evidence="11">
    <location>
        <begin position="1203"/>
        <end position="1223"/>
    </location>
</feature>
<feature type="transmembrane region" description="Helical" evidence="11">
    <location>
        <begin position="35"/>
        <end position="57"/>
    </location>
</feature>
<dbReference type="KEGG" id="snh:120056750"/>
<name>A0A8U1C4T4_SALNM</name>
<dbReference type="GO" id="GO:0044877">
    <property type="term" value="F:protein-containing complex binding"/>
    <property type="evidence" value="ECO:0007669"/>
    <property type="project" value="TreeGrafter"/>
</dbReference>
<dbReference type="Pfam" id="PF00520">
    <property type="entry name" value="Ion_trans"/>
    <property type="match status" value="3"/>
</dbReference>
<dbReference type="PROSITE" id="PS50042">
    <property type="entry name" value="CNMP_BINDING_3"/>
    <property type="match status" value="4"/>
</dbReference>
<dbReference type="SUPFAM" id="SSF81324">
    <property type="entry name" value="Voltage-gated potassium channels"/>
    <property type="match status" value="4"/>
</dbReference>